<dbReference type="InterPro" id="IPR050377">
    <property type="entry name" value="Radical_SAM_PqqE_MftC-like"/>
</dbReference>
<dbReference type="PANTHER" id="PTHR11228">
    <property type="entry name" value="RADICAL SAM DOMAIN PROTEIN"/>
    <property type="match status" value="1"/>
</dbReference>
<evidence type="ECO:0000256" key="4">
    <source>
        <dbReference type="ARBA" id="ARBA00023014"/>
    </source>
</evidence>
<keyword evidence="4" id="KW-0411">Iron-sulfur</keyword>
<dbReference type="Pfam" id="PF04055">
    <property type="entry name" value="Radical_SAM"/>
    <property type="match status" value="1"/>
</dbReference>
<dbReference type="InterPro" id="IPR007197">
    <property type="entry name" value="rSAM"/>
</dbReference>
<dbReference type="Gene3D" id="3.20.20.70">
    <property type="entry name" value="Aldolase class I"/>
    <property type="match status" value="1"/>
</dbReference>
<accession>A0A381VSG8</accession>
<evidence type="ECO:0000256" key="2">
    <source>
        <dbReference type="ARBA" id="ARBA00022723"/>
    </source>
</evidence>
<evidence type="ECO:0000256" key="3">
    <source>
        <dbReference type="ARBA" id="ARBA00023004"/>
    </source>
</evidence>
<evidence type="ECO:0000256" key="1">
    <source>
        <dbReference type="ARBA" id="ARBA00022691"/>
    </source>
</evidence>
<name>A0A381VSG8_9ZZZZ</name>
<dbReference type="SUPFAM" id="SSF102114">
    <property type="entry name" value="Radical SAM enzymes"/>
    <property type="match status" value="1"/>
</dbReference>
<keyword evidence="2" id="KW-0479">Metal-binding</keyword>
<feature type="domain" description="Radical SAM core" evidence="5">
    <location>
        <begin position="115"/>
        <end position="276"/>
    </location>
</feature>
<dbReference type="AlphaFoldDB" id="A0A381VSG8"/>
<evidence type="ECO:0000313" key="6">
    <source>
        <dbReference type="EMBL" id="SVA43262.1"/>
    </source>
</evidence>
<dbReference type="PANTHER" id="PTHR11228:SF7">
    <property type="entry name" value="PQQA PEPTIDE CYCLASE"/>
    <property type="match status" value="1"/>
</dbReference>
<reference evidence="6" key="1">
    <citation type="submission" date="2018-05" db="EMBL/GenBank/DDBJ databases">
        <authorList>
            <person name="Lanie J.A."/>
            <person name="Ng W.-L."/>
            <person name="Kazmierczak K.M."/>
            <person name="Andrzejewski T.M."/>
            <person name="Davidsen T.M."/>
            <person name="Wayne K.J."/>
            <person name="Tettelin H."/>
            <person name="Glass J.I."/>
            <person name="Rusch D."/>
            <person name="Podicherti R."/>
            <person name="Tsui H.-C.T."/>
            <person name="Winkler M.E."/>
        </authorList>
    </citation>
    <scope>NUCLEOTIDE SEQUENCE</scope>
</reference>
<dbReference type="InterPro" id="IPR058240">
    <property type="entry name" value="rSAM_sf"/>
</dbReference>
<dbReference type="CDD" id="cd01335">
    <property type="entry name" value="Radical_SAM"/>
    <property type="match status" value="1"/>
</dbReference>
<protein>
    <recommendedName>
        <fullName evidence="5">Radical SAM core domain-containing protein</fullName>
    </recommendedName>
</protein>
<dbReference type="EMBL" id="UINC01009657">
    <property type="protein sequence ID" value="SVA43262.1"/>
    <property type="molecule type" value="Genomic_DNA"/>
</dbReference>
<sequence length="426" mass="49962">MRLCCSANASGAATGDHEVGLVKMEHGKPANFGRETPMEAWNNDYMKSVRTTMLKGQIPASCTKCFQEEKIGVVSKRIWETGTWYKDGVDIPELIKQTQEDGTVPEQLIYLDLRLGHTCNVKCVMCSPHDSSQWVKDWKELVPQLEDPEVKRQMAWDKSEFNNKWHEKETFWEEMYKQIPNLKQVYFAGGEPLMIREHKTFIEEIIRQGYQDKILLRYNSNGILVDEDLIELWSKFKKVKFAVSMDACFQRDEYIRFPTEWSVVEKNLRMLDNTPDNIQTSLATAIQIFNVKHLPDFMKWKVESKFKKLNLGTVPGGTQMGGGLVNMHLLYIPTFLSIQILPKEDKQEVRERYLEFKDWLFINYRQDDEYWKINPYGWKRWEAVMDHMDAQDNSHLLPGFKEYVNKLDAIRGLKAAKIFPELKHLL</sequence>
<evidence type="ECO:0000259" key="5">
    <source>
        <dbReference type="Pfam" id="PF04055"/>
    </source>
</evidence>
<keyword evidence="3" id="KW-0408">Iron</keyword>
<keyword evidence="1" id="KW-0949">S-adenosyl-L-methionine</keyword>
<gene>
    <name evidence="6" type="ORF">METZ01_LOCUS96116</name>
</gene>
<dbReference type="GO" id="GO:0003824">
    <property type="term" value="F:catalytic activity"/>
    <property type="evidence" value="ECO:0007669"/>
    <property type="project" value="InterPro"/>
</dbReference>
<dbReference type="NCBIfam" id="NF033640">
    <property type="entry name" value="N_Twi_rSAM"/>
    <property type="match status" value="1"/>
</dbReference>
<dbReference type="SFLD" id="SFLDS00029">
    <property type="entry name" value="Radical_SAM"/>
    <property type="match status" value="1"/>
</dbReference>
<dbReference type="GO" id="GO:0051536">
    <property type="term" value="F:iron-sulfur cluster binding"/>
    <property type="evidence" value="ECO:0007669"/>
    <property type="project" value="UniProtKB-KW"/>
</dbReference>
<dbReference type="GO" id="GO:0046872">
    <property type="term" value="F:metal ion binding"/>
    <property type="evidence" value="ECO:0007669"/>
    <property type="project" value="UniProtKB-KW"/>
</dbReference>
<dbReference type="InterPro" id="IPR013785">
    <property type="entry name" value="Aldolase_TIM"/>
</dbReference>
<proteinExistence type="predicted"/>
<organism evidence="6">
    <name type="scientific">marine metagenome</name>
    <dbReference type="NCBI Taxonomy" id="408172"/>
    <lineage>
        <taxon>unclassified sequences</taxon>
        <taxon>metagenomes</taxon>
        <taxon>ecological metagenomes</taxon>
    </lineage>
</organism>